<dbReference type="Proteomes" id="UP000314986">
    <property type="component" value="Unassembled WGS sequence"/>
</dbReference>
<dbReference type="InterPro" id="IPR029044">
    <property type="entry name" value="Nucleotide-diphossugar_trans"/>
</dbReference>
<reference evidence="14" key="2">
    <citation type="journal article" date="2007" name="PLoS Biol.">
        <title>Survey sequencing and comparative analysis of the elephant shark (Callorhinchus milii) genome.</title>
        <authorList>
            <person name="Venkatesh B."/>
            <person name="Kirkness E.F."/>
            <person name="Loh Y.H."/>
            <person name="Halpern A.L."/>
            <person name="Lee A.P."/>
            <person name="Johnson J."/>
            <person name="Dandona N."/>
            <person name="Viswanathan L.D."/>
            <person name="Tay A."/>
            <person name="Venter J.C."/>
            <person name="Strausberg R.L."/>
            <person name="Brenner S."/>
        </authorList>
    </citation>
    <scope>NUCLEOTIDE SEQUENCE [LARGE SCALE GENOMIC DNA]</scope>
</reference>
<name>A0A4W3K1Y5_CALMI</name>
<comment type="similarity">
    <text evidence="2">Belongs to the glycosyltransferase 2 family. GalNAc-T subfamily.</text>
</comment>
<dbReference type="Pfam" id="PF00535">
    <property type="entry name" value="Glycos_transf_2"/>
    <property type="match status" value="1"/>
</dbReference>
<sequence length="524" mass="60602">MFRLPSGRAVFCYFCYGCLFSSVAWMLFLFVYFNVNWKLRSLSDVDFRGVQEKLQPYLKPSKWLPQSQWQRAQPVRSSLNYLKKVAQKELKKGMIFNEADKQIWDVGIQKHAFNLLISNRLGYHRDLPDTRDPKCKEKRYPINLASASIIICFYNEALSALLRTVHSVLDRTPAHLLHEIILVDDHSDFDDLKDLLEDYVQDNLLERVKLVRNAVRKGLIRSRMLGASRATGDVLVFLDSHCEVNTRWLQPLLAPVSEDYRTVVCPMIDMIDAETLIYSSSPMVKGGFNWGLHFKWDPVPDSLLKGPKGATAPIKSPVMAGGLFAMDRDYFRKLGEYDGGMDIWGGENLEISFRIWMCGGQLKIIPCSRVGHIFRKWRPYGSPGGRDTMTSNSLRLAHVWMDEYKENFFSTRPELRNQSYGDINERVELRKRLNCTSFKWYLENNIYKGFMYFVSAHPDAWCVVAQWWFGCTEGKGFNCTVCNGNIAVSCHFQSSEITAETHGYFFSLNTQKLYSKREQKTRSK</sequence>
<dbReference type="OMA" id="ETHGYFF"/>
<feature type="domain" description="Glycosyltransferase 2-like" evidence="12">
    <location>
        <begin position="148"/>
        <end position="331"/>
    </location>
</feature>
<evidence type="ECO:0000256" key="8">
    <source>
        <dbReference type="ARBA" id="ARBA00023180"/>
    </source>
</evidence>
<evidence type="ECO:0000259" key="12">
    <source>
        <dbReference type="Pfam" id="PF00535"/>
    </source>
</evidence>
<keyword evidence="14" id="KW-1185">Reference proteome</keyword>
<comment type="subcellular location">
    <subcellularLocation>
        <location evidence="10">Endomembrane system</location>
        <topology evidence="10">Single-pass type II membrane protein</topology>
    </subcellularLocation>
</comment>
<dbReference type="Gene3D" id="3.90.550.10">
    <property type="entry name" value="Spore Coat Polysaccharide Biosynthesis Protein SpsA, Chain A"/>
    <property type="match status" value="1"/>
</dbReference>
<evidence type="ECO:0000256" key="3">
    <source>
        <dbReference type="ARBA" id="ARBA00022692"/>
    </source>
</evidence>
<evidence type="ECO:0000313" key="13">
    <source>
        <dbReference type="Ensembl" id="ENSCMIP00000044663.1"/>
    </source>
</evidence>
<evidence type="ECO:0000256" key="2">
    <source>
        <dbReference type="ARBA" id="ARBA00005680"/>
    </source>
</evidence>
<keyword evidence="9" id="KW-0464">Manganese</keyword>
<dbReference type="CDD" id="cd02510">
    <property type="entry name" value="pp-GalNAc-T"/>
    <property type="match status" value="1"/>
</dbReference>
<accession>A0A4W3K1Y5</accession>
<dbReference type="GeneTree" id="ENSGT00940000165841"/>
<dbReference type="SUPFAM" id="SSF53448">
    <property type="entry name" value="Nucleotide-diphospho-sugar transferases"/>
    <property type="match status" value="1"/>
</dbReference>
<dbReference type="PANTHER" id="PTHR11675">
    <property type="entry name" value="N-ACETYLGALACTOSAMINYLTRANSFERASE"/>
    <property type="match status" value="1"/>
</dbReference>
<dbReference type="PANTHER" id="PTHR11675:SF63">
    <property type="entry name" value="POLYPEPTIDE N-ACETYLGALACTOSAMINYLTRANSFERASE"/>
    <property type="match status" value="1"/>
</dbReference>
<feature type="transmembrane region" description="Helical" evidence="11">
    <location>
        <begin position="12"/>
        <end position="33"/>
    </location>
</feature>
<dbReference type="FunFam" id="3.90.550.10:FF:000053">
    <property type="entry name" value="Polypeptide N-acetylgalactosaminyltransferase"/>
    <property type="match status" value="1"/>
</dbReference>
<keyword evidence="5 11" id="KW-1133">Transmembrane helix</keyword>
<evidence type="ECO:0000256" key="7">
    <source>
        <dbReference type="ARBA" id="ARBA00023157"/>
    </source>
</evidence>
<reference evidence="14" key="1">
    <citation type="journal article" date="2006" name="Science">
        <title>Ancient noncoding elements conserved in the human genome.</title>
        <authorList>
            <person name="Venkatesh B."/>
            <person name="Kirkness E.F."/>
            <person name="Loh Y.H."/>
            <person name="Halpern A.L."/>
            <person name="Lee A.P."/>
            <person name="Johnson J."/>
            <person name="Dandona N."/>
            <person name="Viswanathan L.D."/>
            <person name="Tay A."/>
            <person name="Venter J.C."/>
            <person name="Strausberg R.L."/>
            <person name="Brenner S."/>
        </authorList>
    </citation>
    <scope>NUCLEOTIDE SEQUENCE [LARGE SCALE GENOMIC DNA]</scope>
</reference>
<evidence type="ECO:0000256" key="9">
    <source>
        <dbReference type="ARBA" id="ARBA00023211"/>
    </source>
</evidence>
<dbReference type="AlphaFoldDB" id="A0A4W3K1Y5"/>
<protein>
    <submittedName>
        <fullName evidence="13">UDP-N-acetyl-alpha-D-galactosamine:polypeptide N-acetylgalactosaminyltransferase 11 (GalNAc-T11)</fullName>
    </submittedName>
</protein>
<evidence type="ECO:0000313" key="14">
    <source>
        <dbReference type="Proteomes" id="UP000314986"/>
    </source>
</evidence>
<dbReference type="Ensembl" id="ENSCMIT00000045302.1">
    <property type="protein sequence ID" value="ENSCMIP00000044663.1"/>
    <property type="gene ID" value="ENSCMIG00000018469.1"/>
</dbReference>
<dbReference type="GO" id="GO:0006493">
    <property type="term" value="P:protein O-linked glycosylation"/>
    <property type="evidence" value="ECO:0007669"/>
    <property type="project" value="TreeGrafter"/>
</dbReference>
<keyword evidence="4" id="KW-0735">Signal-anchor</keyword>
<dbReference type="InterPro" id="IPR001173">
    <property type="entry name" value="Glyco_trans_2-like"/>
</dbReference>
<dbReference type="STRING" id="7868.ENSCMIP00000044663"/>
<reference evidence="14" key="3">
    <citation type="journal article" date="2014" name="Nature">
        <title>Elephant shark genome provides unique insights into gnathostome evolution.</title>
        <authorList>
            <consortium name="International Elephant Shark Genome Sequencing Consortium"/>
            <person name="Venkatesh B."/>
            <person name="Lee A.P."/>
            <person name="Ravi V."/>
            <person name="Maurya A.K."/>
            <person name="Lian M.M."/>
            <person name="Swann J.B."/>
            <person name="Ohta Y."/>
            <person name="Flajnik M.F."/>
            <person name="Sutoh Y."/>
            <person name="Kasahara M."/>
            <person name="Hoon S."/>
            <person name="Gangu V."/>
            <person name="Roy S.W."/>
            <person name="Irimia M."/>
            <person name="Korzh V."/>
            <person name="Kondrychyn I."/>
            <person name="Lim Z.W."/>
            <person name="Tay B.H."/>
            <person name="Tohari S."/>
            <person name="Kong K.W."/>
            <person name="Ho S."/>
            <person name="Lorente-Galdos B."/>
            <person name="Quilez J."/>
            <person name="Marques-Bonet T."/>
            <person name="Raney B.J."/>
            <person name="Ingham P.W."/>
            <person name="Tay A."/>
            <person name="Hillier L.W."/>
            <person name="Minx P."/>
            <person name="Boehm T."/>
            <person name="Wilson R.K."/>
            <person name="Brenner S."/>
            <person name="Warren W.C."/>
        </authorList>
    </citation>
    <scope>NUCLEOTIDE SEQUENCE [LARGE SCALE GENOMIC DNA]</scope>
</reference>
<dbReference type="GO" id="GO:0005112">
    <property type="term" value="F:Notch binding"/>
    <property type="evidence" value="ECO:0007669"/>
    <property type="project" value="TreeGrafter"/>
</dbReference>
<keyword evidence="3 11" id="KW-0812">Transmembrane</keyword>
<proteinExistence type="inferred from homology"/>
<evidence type="ECO:0000256" key="1">
    <source>
        <dbReference type="ARBA" id="ARBA00001936"/>
    </source>
</evidence>
<evidence type="ECO:0000256" key="10">
    <source>
        <dbReference type="ARBA" id="ARBA00060399"/>
    </source>
</evidence>
<reference evidence="13" key="5">
    <citation type="submission" date="2025-09" db="UniProtKB">
        <authorList>
            <consortium name="Ensembl"/>
        </authorList>
    </citation>
    <scope>IDENTIFICATION</scope>
</reference>
<dbReference type="GO" id="GO:0004653">
    <property type="term" value="F:polypeptide N-acetylgalactosaminyltransferase activity"/>
    <property type="evidence" value="ECO:0007669"/>
    <property type="project" value="TreeGrafter"/>
</dbReference>
<evidence type="ECO:0000256" key="11">
    <source>
        <dbReference type="SAM" id="Phobius"/>
    </source>
</evidence>
<evidence type="ECO:0000256" key="5">
    <source>
        <dbReference type="ARBA" id="ARBA00022989"/>
    </source>
</evidence>
<dbReference type="InterPro" id="IPR045885">
    <property type="entry name" value="GalNAc-T"/>
</dbReference>
<keyword evidence="6 11" id="KW-0472">Membrane</keyword>
<dbReference type="GO" id="GO:0008593">
    <property type="term" value="P:regulation of Notch signaling pathway"/>
    <property type="evidence" value="ECO:0007669"/>
    <property type="project" value="TreeGrafter"/>
</dbReference>
<evidence type="ECO:0000256" key="4">
    <source>
        <dbReference type="ARBA" id="ARBA00022968"/>
    </source>
</evidence>
<evidence type="ECO:0000256" key="6">
    <source>
        <dbReference type="ARBA" id="ARBA00023136"/>
    </source>
</evidence>
<reference evidence="13" key="4">
    <citation type="submission" date="2025-08" db="UniProtKB">
        <authorList>
            <consortium name="Ensembl"/>
        </authorList>
    </citation>
    <scope>IDENTIFICATION</scope>
</reference>
<keyword evidence="7" id="KW-1015">Disulfide bond</keyword>
<comment type="cofactor">
    <cofactor evidence="1">
        <name>Mn(2+)</name>
        <dbReference type="ChEBI" id="CHEBI:29035"/>
    </cofactor>
</comment>
<keyword evidence="8" id="KW-0325">Glycoprotein</keyword>
<organism evidence="13 14">
    <name type="scientific">Callorhinchus milii</name>
    <name type="common">Ghost shark</name>
    <dbReference type="NCBI Taxonomy" id="7868"/>
    <lineage>
        <taxon>Eukaryota</taxon>
        <taxon>Metazoa</taxon>
        <taxon>Chordata</taxon>
        <taxon>Craniata</taxon>
        <taxon>Vertebrata</taxon>
        <taxon>Chondrichthyes</taxon>
        <taxon>Holocephali</taxon>
        <taxon>Chimaeriformes</taxon>
        <taxon>Callorhinchidae</taxon>
        <taxon>Callorhinchus</taxon>
    </lineage>
</organism>
<dbReference type="GO" id="GO:0005794">
    <property type="term" value="C:Golgi apparatus"/>
    <property type="evidence" value="ECO:0007669"/>
    <property type="project" value="TreeGrafter"/>
</dbReference>
<dbReference type="InParanoid" id="A0A4W3K1Y5"/>